<reference evidence="1 2" key="1">
    <citation type="submission" date="2018-06" db="EMBL/GenBank/DDBJ databases">
        <authorList>
            <consortium name="Pathogen Informatics"/>
            <person name="Doyle S."/>
        </authorList>
    </citation>
    <scope>NUCLEOTIDE SEQUENCE [LARGE SCALE GENOMIC DNA]</scope>
    <source>
        <strain evidence="1 2">NCTC12120</strain>
    </source>
</reference>
<dbReference type="Proteomes" id="UP000251197">
    <property type="component" value="Unassembled WGS sequence"/>
</dbReference>
<proteinExistence type="predicted"/>
<accession>A0A2X2T5Y0</accession>
<sequence length="32" mass="3608">MNILLAFKAEPDLSMLAEKDWLAAGMTAWTLR</sequence>
<organism evidence="1 2">
    <name type="scientific">Cedecea neteri</name>
    <dbReference type="NCBI Taxonomy" id="158822"/>
    <lineage>
        <taxon>Bacteria</taxon>
        <taxon>Pseudomonadati</taxon>
        <taxon>Pseudomonadota</taxon>
        <taxon>Gammaproteobacteria</taxon>
        <taxon>Enterobacterales</taxon>
        <taxon>Enterobacteriaceae</taxon>
        <taxon>Cedecea</taxon>
    </lineage>
</organism>
<name>A0A2X2T5Y0_9ENTR</name>
<dbReference type="AlphaFoldDB" id="A0A2X2T5Y0"/>
<evidence type="ECO:0000313" key="1">
    <source>
        <dbReference type="EMBL" id="SQA99748.1"/>
    </source>
</evidence>
<dbReference type="EMBL" id="UAVU01000003">
    <property type="protein sequence ID" value="SQA99748.1"/>
    <property type="molecule type" value="Genomic_DNA"/>
</dbReference>
<gene>
    <name evidence="1" type="ORF">NCTC12120_03677</name>
</gene>
<evidence type="ECO:0000313" key="2">
    <source>
        <dbReference type="Proteomes" id="UP000251197"/>
    </source>
</evidence>
<protein>
    <submittedName>
        <fullName evidence="1">Uncharacterized protein</fullName>
    </submittedName>
</protein>